<evidence type="ECO:0000256" key="7">
    <source>
        <dbReference type="HAMAP-Rule" id="MF_00108"/>
    </source>
</evidence>
<dbReference type="SUPFAM" id="SSF53448">
    <property type="entry name" value="Nucleotide-diphospho-sugar transferases"/>
    <property type="match status" value="1"/>
</dbReference>
<dbReference type="InterPro" id="IPR029044">
    <property type="entry name" value="Nucleotide-diphossugar_trans"/>
</dbReference>
<dbReference type="HAMAP" id="MF_00108">
    <property type="entry name" value="IspD"/>
    <property type="match status" value="1"/>
</dbReference>
<comment type="function">
    <text evidence="7">Catalyzes the formation of 4-diphosphocytidyl-2-C-methyl-D-erythritol from CTP and 2-C-methyl-D-erythritol 4-phosphate (MEP).</text>
</comment>
<evidence type="ECO:0000313" key="8">
    <source>
        <dbReference type="EMBL" id="RXS74487.1"/>
    </source>
</evidence>
<proteinExistence type="inferred from homology"/>
<evidence type="ECO:0000256" key="2">
    <source>
        <dbReference type="ARBA" id="ARBA00004787"/>
    </source>
</evidence>
<accession>A0A4Q1RFW6</accession>
<dbReference type="CDD" id="cd02516">
    <property type="entry name" value="CDP-ME_synthetase"/>
    <property type="match status" value="1"/>
</dbReference>
<comment type="pathway">
    <text evidence="2 7">Isoprenoid biosynthesis; isopentenyl diphosphate biosynthesis via DXP pathway; isopentenyl diphosphate from 1-deoxy-D-xylulose 5-phosphate: step 2/6.</text>
</comment>
<dbReference type="RefSeq" id="WP_129257128.1">
    <property type="nucleotide sequence ID" value="NZ_DAWBJR010000021.1"/>
</dbReference>
<dbReference type="InterPro" id="IPR001228">
    <property type="entry name" value="IspD"/>
</dbReference>
<dbReference type="InterPro" id="IPR018294">
    <property type="entry name" value="ISPD_synthase_CS"/>
</dbReference>
<evidence type="ECO:0000256" key="5">
    <source>
        <dbReference type="ARBA" id="ARBA00022695"/>
    </source>
</evidence>
<organism evidence="8 9">
    <name type="scientific">Blautia faecicola</name>
    <dbReference type="NCBI Taxonomy" id="2509240"/>
    <lineage>
        <taxon>Bacteria</taxon>
        <taxon>Bacillati</taxon>
        <taxon>Bacillota</taxon>
        <taxon>Clostridia</taxon>
        <taxon>Lachnospirales</taxon>
        <taxon>Lachnospiraceae</taxon>
        <taxon>Blautia</taxon>
    </lineage>
</organism>
<dbReference type="OrthoDB" id="9806837at2"/>
<feature type="site" description="Transition state stabilizer" evidence="7">
    <location>
        <position position="22"/>
    </location>
</feature>
<dbReference type="FunFam" id="3.90.550.10:FF:000003">
    <property type="entry name" value="2-C-methyl-D-erythritol 4-phosphate cytidylyltransferase"/>
    <property type="match status" value="1"/>
</dbReference>
<feature type="site" description="Transition state stabilizer" evidence="7">
    <location>
        <position position="15"/>
    </location>
</feature>
<evidence type="ECO:0000313" key="9">
    <source>
        <dbReference type="Proteomes" id="UP000290106"/>
    </source>
</evidence>
<comment type="similarity">
    <text evidence="3 7">Belongs to the IspD/TarI cytidylyltransferase family. IspD subfamily.</text>
</comment>
<feature type="site" description="Positions MEP for the nucleophilic attack" evidence="7">
    <location>
        <position position="154"/>
    </location>
</feature>
<keyword evidence="9" id="KW-1185">Reference proteome</keyword>
<dbReference type="EMBL" id="SDKC01000001">
    <property type="protein sequence ID" value="RXS74487.1"/>
    <property type="molecule type" value="Genomic_DNA"/>
</dbReference>
<dbReference type="InterPro" id="IPR034683">
    <property type="entry name" value="IspD/TarI"/>
</dbReference>
<dbReference type="Proteomes" id="UP000290106">
    <property type="component" value="Unassembled WGS sequence"/>
</dbReference>
<comment type="caution">
    <text evidence="8">The sequence shown here is derived from an EMBL/GenBank/DDBJ whole genome shotgun (WGS) entry which is preliminary data.</text>
</comment>
<evidence type="ECO:0000256" key="1">
    <source>
        <dbReference type="ARBA" id="ARBA00001282"/>
    </source>
</evidence>
<keyword evidence="6 7" id="KW-0414">Isoprene biosynthesis</keyword>
<dbReference type="UniPathway" id="UPA00056">
    <property type="reaction ID" value="UER00093"/>
</dbReference>
<comment type="catalytic activity">
    <reaction evidence="1 7">
        <text>2-C-methyl-D-erythritol 4-phosphate + CTP + H(+) = 4-CDP-2-C-methyl-D-erythritol + diphosphate</text>
        <dbReference type="Rhea" id="RHEA:13429"/>
        <dbReference type="ChEBI" id="CHEBI:15378"/>
        <dbReference type="ChEBI" id="CHEBI:33019"/>
        <dbReference type="ChEBI" id="CHEBI:37563"/>
        <dbReference type="ChEBI" id="CHEBI:57823"/>
        <dbReference type="ChEBI" id="CHEBI:58262"/>
        <dbReference type="EC" id="2.7.7.60"/>
    </reaction>
</comment>
<dbReference type="EC" id="2.7.7.60" evidence="7"/>
<dbReference type="AlphaFoldDB" id="A0A4Q1RFW6"/>
<dbReference type="PROSITE" id="PS01295">
    <property type="entry name" value="ISPD"/>
    <property type="match status" value="1"/>
</dbReference>
<dbReference type="Gene3D" id="3.90.550.10">
    <property type="entry name" value="Spore Coat Polysaccharide Biosynthesis Protein SpsA, Chain A"/>
    <property type="match status" value="1"/>
</dbReference>
<dbReference type="NCBIfam" id="TIGR00453">
    <property type="entry name" value="ispD"/>
    <property type="match status" value="1"/>
</dbReference>
<keyword evidence="4 7" id="KW-0808">Transferase</keyword>
<gene>
    <name evidence="7 8" type="primary">ispD</name>
    <name evidence="8" type="ORF">ETP43_04135</name>
</gene>
<evidence type="ECO:0000256" key="3">
    <source>
        <dbReference type="ARBA" id="ARBA00009789"/>
    </source>
</evidence>
<dbReference type="PANTHER" id="PTHR32125">
    <property type="entry name" value="2-C-METHYL-D-ERYTHRITOL 4-PHOSPHATE CYTIDYLYLTRANSFERASE, CHLOROPLASTIC"/>
    <property type="match status" value="1"/>
</dbReference>
<feature type="site" description="Positions MEP for the nucleophilic attack" evidence="7">
    <location>
        <position position="212"/>
    </location>
</feature>
<evidence type="ECO:0000256" key="4">
    <source>
        <dbReference type="ARBA" id="ARBA00022679"/>
    </source>
</evidence>
<dbReference type="GO" id="GO:0050518">
    <property type="term" value="F:2-C-methyl-D-erythritol 4-phosphate cytidylyltransferase activity"/>
    <property type="evidence" value="ECO:0007669"/>
    <property type="project" value="UniProtKB-UniRule"/>
</dbReference>
<dbReference type="InterPro" id="IPR050088">
    <property type="entry name" value="IspD/TarI_cytidylyltransf_bact"/>
</dbReference>
<dbReference type="Pfam" id="PF01128">
    <property type="entry name" value="IspD"/>
    <property type="match status" value="1"/>
</dbReference>
<sequence length="234" mass="26256">MKCTAIVLAAGQGKRMKSSVQKQFLQLGDYPVLYYSMKAFQDAPQITDIILVTGEQEIAYCQETFVERYQIDKVSAVVAGGKERYNSVYQGLCACQGTDYVLIHDGARPFVTEELIERGIDCAKTYKACAAGMPSKDTVKIVENDQKVASTPDRSRVWNVQTPQIFQYALVKEAYEQALSHDCSRITDDAMVVEAYGNHGVWLYEGSYKNIKITTPEDLEIGEIFAREIFGKKK</sequence>
<protein>
    <recommendedName>
        <fullName evidence="7">2-C-methyl-D-erythritol 4-phosphate cytidylyltransferase</fullName>
        <ecNumber evidence="7">2.7.7.60</ecNumber>
    </recommendedName>
    <alternativeName>
        <fullName evidence="7">4-diphosphocytidyl-2C-methyl-D-erythritol synthase</fullName>
    </alternativeName>
    <alternativeName>
        <fullName evidence="7">MEP cytidylyltransferase</fullName>
        <shortName evidence="7">MCT</shortName>
    </alternativeName>
</protein>
<evidence type="ECO:0000256" key="6">
    <source>
        <dbReference type="ARBA" id="ARBA00023229"/>
    </source>
</evidence>
<reference evidence="8 9" key="1">
    <citation type="submission" date="2019-01" db="EMBL/GenBank/DDBJ databases">
        <title>Blautia sp. nov. KGMB01111 isolated human feces.</title>
        <authorList>
            <person name="Park J.-E."/>
            <person name="Kim J.-S."/>
            <person name="Park S.-H."/>
        </authorList>
    </citation>
    <scope>NUCLEOTIDE SEQUENCE [LARGE SCALE GENOMIC DNA]</scope>
    <source>
        <strain evidence="8 9">KGMB01111</strain>
    </source>
</reference>
<dbReference type="GO" id="GO:0019288">
    <property type="term" value="P:isopentenyl diphosphate biosynthetic process, methylerythritol 4-phosphate pathway"/>
    <property type="evidence" value="ECO:0007669"/>
    <property type="project" value="UniProtKB-UniRule"/>
</dbReference>
<keyword evidence="5 7" id="KW-0548">Nucleotidyltransferase</keyword>
<dbReference type="PANTHER" id="PTHR32125:SF4">
    <property type="entry name" value="2-C-METHYL-D-ERYTHRITOL 4-PHOSPHATE CYTIDYLYLTRANSFERASE, CHLOROPLASTIC"/>
    <property type="match status" value="1"/>
</dbReference>
<name>A0A4Q1RFW6_9FIRM</name>